<comment type="caution">
    <text evidence="2">The sequence shown here is derived from an EMBL/GenBank/DDBJ whole genome shotgun (WGS) entry which is preliminary data.</text>
</comment>
<gene>
    <name evidence="2" type="ORF">AVEN_215963_1</name>
</gene>
<evidence type="ECO:0008006" key="4">
    <source>
        <dbReference type="Google" id="ProtNLM"/>
    </source>
</evidence>
<keyword evidence="3" id="KW-1185">Reference proteome</keyword>
<dbReference type="PANTHER" id="PTHR47326">
    <property type="entry name" value="TRANSPOSABLE ELEMENT TC3 TRANSPOSASE-LIKE PROTEIN"/>
    <property type="match status" value="1"/>
</dbReference>
<evidence type="ECO:0000256" key="1">
    <source>
        <dbReference type="SAM" id="MobiDB-lite"/>
    </source>
</evidence>
<evidence type="ECO:0000313" key="2">
    <source>
        <dbReference type="EMBL" id="GBN08985.1"/>
    </source>
</evidence>
<dbReference type="Proteomes" id="UP000499080">
    <property type="component" value="Unassembled WGS sequence"/>
</dbReference>
<dbReference type="AlphaFoldDB" id="A0A4Y2L2Z4"/>
<organism evidence="2 3">
    <name type="scientific">Araneus ventricosus</name>
    <name type="common">Orbweaver spider</name>
    <name type="synonym">Epeira ventricosa</name>
    <dbReference type="NCBI Taxonomy" id="182803"/>
    <lineage>
        <taxon>Eukaryota</taxon>
        <taxon>Metazoa</taxon>
        <taxon>Ecdysozoa</taxon>
        <taxon>Arthropoda</taxon>
        <taxon>Chelicerata</taxon>
        <taxon>Arachnida</taxon>
        <taxon>Araneae</taxon>
        <taxon>Araneomorphae</taxon>
        <taxon>Entelegynae</taxon>
        <taxon>Araneoidea</taxon>
        <taxon>Araneidae</taxon>
        <taxon>Araneus</taxon>
    </lineage>
</organism>
<proteinExistence type="predicted"/>
<dbReference type="Gene3D" id="3.30.420.10">
    <property type="entry name" value="Ribonuclease H-like superfamily/Ribonuclease H"/>
    <property type="match status" value="1"/>
</dbReference>
<evidence type="ECO:0000313" key="3">
    <source>
        <dbReference type="Proteomes" id="UP000499080"/>
    </source>
</evidence>
<protein>
    <recommendedName>
        <fullName evidence="4">Tc1-like transposase DDE domain-containing protein</fullName>
    </recommendedName>
</protein>
<feature type="region of interest" description="Disordered" evidence="1">
    <location>
        <begin position="78"/>
        <end position="98"/>
    </location>
</feature>
<dbReference type="EMBL" id="BGPR01005311">
    <property type="protein sequence ID" value="GBN08985.1"/>
    <property type="molecule type" value="Genomic_DNA"/>
</dbReference>
<dbReference type="GO" id="GO:0003676">
    <property type="term" value="F:nucleic acid binding"/>
    <property type="evidence" value="ECO:0007669"/>
    <property type="project" value="InterPro"/>
</dbReference>
<dbReference type="InterPro" id="IPR036397">
    <property type="entry name" value="RNaseH_sf"/>
</dbReference>
<dbReference type="OrthoDB" id="2230873at2759"/>
<name>A0A4Y2L2Z4_ARAVE</name>
<accession>A0A4Y2L2Z4</accession>
<sequence length="185" mass="21585">MSCATQRNRLQRHLAAKCGVSVLISKTVRYTGKKSITKLFSIIDLVREDTFHRVMVKIEGVKCIFVWFATPKIVTRHNAEEKRKRHTPEHPLSWHSDYNTRGHRSSVQQYIRDTFQQQVIGYGGCVEWPPRSPDLNPLDCFLWEWRGCIKQRVYATRPPTLQELRNRITDACASVSPAMLYNVQR</sequence>
<dbReference type="PANTHER" id="PTHR47326:SF1">
    <property type="entry name" value="HTH PSQ-TYPE DOMAIN-CONTAINING PROTEIN"/>
    <property type="match status" value="1"/>
</dbReference>
<reference evidence="2 3" key="1">
    <citation type="journal article" date="2019" name="Sci. Rep.">
        <title>Orb-weaving spider Araneus ventricosus genome elucidates the spidroin gene catalogue.</title>
        <authorList>
            <person name="Kono N."/>
            <person name="Nakamura H."/>
            <person name="Ohtoshi R."/>
            <person name="Moran D.A.P."/>
            <person name="Shinohara A."/>
            <person name="Yoshida Y."/>
            <person name="Fujiwara M."/>
            <person name="Mori M."/>
            <person name="Tomita M."/>
            <person name="Arakawa K."/>
        </authorList>
    </citation>
    <scope>NUCLEOTIDE SEQUENCE [LARGE SCALE GENOMIC DNA]</scope>
</reference>